<keyword evidence="5" id="KW-0326">Glycosidase</keyword>
<dbReference type="InterPro" id="IPR059177">
    <property type="entry name" value="GH29D-like_dom"/>
</dbReference>
<evidence type="ECO:0000313" key="9">
    <source>
        <dbReference type="Proteomes" id="UP000075606"/>
    </source>
</evidence>
<feature type="active site" description="Proton donor" evidence="6">
    <location>
        <position position="331"/>
    </location>
</feature>
<dbReference type="SUPFAM" id="SSF51445">
    <property type="entry name" value="(Trans)glycosidases"/>
    <property type="match status" value="1"/>
</dbReference>
<proteinExistence type="inferred from homology"/>
<dbReference type="CDD" id="cd06563">
    <property type="entry name" value="GH20_chitobiase-like"/>
    <property type="match status" value="1"/>
</dbReference>
<evidence type="ECO:0000256" key="4">
    <source>
        <dbReference type="ARBA" id="ARBA00022801"/>
    </source>
</evidence>
<dbReference type="InterPro" id="IPR025705">
    <property type="entry name" value="Beta_hexosaminidase_sua/sub"/>
</dbReference>
<keyword evidence="4" id="KW-0378">Hydrolase</keyword>
<dbReference type="InterPro" id="IPR011658">
    <property type="entry name" value="PA14_dom"/>
</dbReference>
<comment type="catalytic activity">
    <reaction evidence="1">
        <text>Hydrolysis of terminal non-reducing N-acetyl-D-hexosamine residues in N-acetyl-beta-D-hexosaminides.</text>
        <dbReference type="EC" id="3.2.1.52"/>
    </reaction>
</comment>
<keyword evidence="9" id="KW-1185">Reference proteome</keyword>
<dbReference type="InterPro" id="IPR015882">
    <property type="entry name" value="HEX_bac_N"/>
</dbReference>
<dbReference type="EMBL" id="LRPC01000001">
    <property type="protein sequence ID" value="KYG78013.1"/>
    <property type="molecule type" value="Genomic_DNA"/>
</dbReference>
<dbReference type="SMART" id="SM00758">
    <property type="entry name" value="PA14"/>
    <property type="match status" value="1"/>
</dbReference>
<evidence type="ECO:0000313" key="8">
    <source>
        <dbReference type="EMBL" id="KYG78013.1"/>
    </source>
</evidence>
<dbReference type="PROSITE" id="PS51820">
    <property type="entry name" value="PA14"/>
    <property type="match status" value="1"/>
</dbReference>
<name>A0A150XH18_9BACT</name>
<dbReference type="Pfam" id="PF13290">
    <property type="entry name" value="CHB_HEX_C_1"/>
    <property type="match status" value="1"/>
</dbReference>
<dbReference type="GO" id="GO:0016020">
    <property type="term" value="C:membrane"/>
    <property type="evidence" value="ECO:0007669"/>
    <property type="project" value="TreeGrafter"/>
</dbReference>
<dbReference type="GO" id="GO:0030203">
    <property type="term" value="P:glycosaminoglycan metabolic process"/>
    <property type="evidence" value="ECO:0007669"/>
    <property type="project" value="TreeGrafter"/>
</dbReference>
<gene>
    <name evidence="8" type="ORF">AWW68_04395</name>
</gene>
<dbReference type="EC" id="3.2.1.52" evidence="3"/>
<dbReference type="OrthoDB" id="9763537at2"/>
<dbReference type="GO" id="GO:0005975">
    <property type="term" value="P:carbohydrate metabolic process"/>
    <property type="evidence" value="ECO:0007669"/>
    <property type="project" value="InterPro"/>
</dbReference>
<evidence type="ECO:0000256" key="1">
    <source>
        <dbReference type="ARBA" id="ARBA00001231"/>
    </source>
</evidence>
<dbReference type="Pfam" id="PF07691">
    <property type="entry name" value="PA14"/>
    <property type="match status" value="1"/>
</dbReference>
<dbReference type="PANTHER" id="PTHR22600">
    <property type="entry name" value="BETA-HEXOSAMINIDASE"/>
    <property type="match status" value="1"/>
</dbReference>
<comment type="similarity">
    <text evidence="2">Belongs to the glycosyl hydrolase 20 family.</text>
</comment>
<dbReference type="Gene3D" id="3.30.379.10">
    <property type="entry name" value="Chitobiase/beta-hexosaminidase domain 2-like"/>
    <property type="match status" value="1"/>
</dbReference>
<dbReference type="PRINTS" id="PR00738">
    <property type="entry name" value="GLHYDRLASE20"/>
</dbReference>
<dbReference type="InterPro" id="IPR029018">
    <property type="entry name" value="Hex-like_dom2"/>
</dbReference>
<dbReference type="GO" id="GO:0004563">
    <property type="term" value="F:beta-N-acetylhexosaminidase activity"/>
    <property type="evidence" value="ECO:0007669"/>
    <property type="project" value="UniProtKB-EC"/>
</dbReference>
<dbReference type="SUPFAM" id="SSF55545">
    <property type="entry name" value="beta-N-acetylhexosaminidase-like domain"/>
    <property type="match status" value="1"/>
</dbReference>
<accession>A0A150XH18</accession>
<evidence type="ECO:0000256" key="5">
    <source>
        <dbReference type="ARBA" id="ARBA00023295"/>
    </source>
</evidence>
<dbReference type="Pfam" id="PF00728">
    <property type="entry name" value="Glyco_hydro_20"/>
    <property type="match status" value="1"/>
</dbReference>
<dbReference type="PANTHER" id="PTHR22600:SF57">
    <property type="entry name" value="BETA-N-ACETYLHEXOSAMINIDASE"/>
    <property type="match status" value="1"/>
</dbReference>
<dbReference type="Proteomes" id="UP000075606">
    <property type="component" value="Unassembled WGS sequence"/>
</dbReference>
<dbReference type="InterPro" id="IPR017853">
    <property type="entry name" value="GH"/>
</dbReference>
<evidence type="ECO:0000256" key="6">
    <source>
        <dbReference type="PIRSR" id="PIRSR625705-1"/>
    </source>
</evidence>
<dbReference type="InterPro" id="IPR015883">
    <property type="entry name" value="Glyco_hydro_20_cat"/>
</dbReference>
<evidence type="ECO:0000256" key="3">
    <source>
        <dbReference type="ARBA" id="ARBA00012663"/>
    </source>
</evidence>
<dbReference type="AlphaFoldDB" id="A0A150XH18"/>
<sequence length="758" mass="84987">MWLTSAMKNLFAIVLLLTLFFSCTTKPAKVIKPQIVPEPQSMTVEMNKHYALNGQPALHSNAESAEKSMTFLNDYLNASGWKSHIAEKGSAEIKFEVKKGLAEEAYELSINSTGIHLRASHEKGFFYAVQSLIQMLPPQKHMANLPYMEIQDEPRFAWRGLHLDVGRHFFPKEFIMKYIDLMAFYKFNTFHWHLTEDQGWRIEIKKYPKLTEVGSQRKETILEKNFNPYVGDGQPYGGFYTQEEIKEVVAYAQERQVTIVPEIEMPGHSLAALAAYPELGCAPGPYEVGTQWGVYDDIYCPSEKTFEFLEDVLTEVMELFPSEYIHVGGDEAPKTAWKKSALAQQVIKREGLKDEFELQSYFIQRMEKFLNANGRQLIGWDEILEGGLAPGAAVMSWRGESGGIEAAEAKHNVVMTPNGSMYFDHYQADPDNEPLAIGGFTTIEKVYHYEPIPAALEDEFHQYVLGAQANVWTEYMKTSDHVEYMVYPRAIALAETVWTQPEHKNWDRFQEKLTYQYQLLDARDVNYHVAAPAGLKQGLTLSDEVEIELSTPYEGAKIFYTTDGTEPSTSSTEYTSPITLNIANDPVEVKAVTITSSGKASPVVSGSYKKSSLTTSVNPLKIDAGLAVRLFEGNFNTVRKLGGRPNSNYVTTKVELPENQPDQFGLVMQGFINIPADGIYTFYTSSDDGSSLSIGNELVVNNDGLHGAQERSGEIALKAGYHPILIRYFEAGGGESLKAFISGTNMDKQEIPAEMFGH</sequence>
<comment type="caution">
    <text evidence="8">The sequence shown here is derived from an EMBL/GenBank/DDBJ whole genome shotgun (WGS) entry which is preliminary data.</text>
</comment>
<feature type="domain" description="PA14" evidence="7">
    <location>
        <begin position="621"/>
        <end position="755"/>
    </location>
</feature>
<dbReference type="InterPro" id="IPR037524">
    <property type="entry name" value="PA14/GLEYA"/>
</dbReference>
<organism evidence="8 9">
    <name type="scientific">Roseivirga spongicola</name>
    <dbReference type="NCBI Taxonomy" id="333140"/>
    <lineage>
        <taxon>Bacteria</taxon>
        <taxon>Pseudomonadati</taxon>
        <taxon>Bacteroidota</taxon>
        <taxon>Cytophagia</taxon>
        <taxon>Cytophagales</taxon>
        <taxon>Roseivirgaceae</taxon>
        <taxon>Roseivirga</taxon>
    </lineage>
</organism>
<reference evidence="8 9" key="1">
    <citation type="submission" date="2016-01" db="EMBL/GenBank/DDBJ databases">
        <title>Genome sequencing of Roseivirga spongicola UST030701-084.</title>
        <authorList>
            <person name="Selvaratnam C."/>
            <person name="Thevarajoo S."/>
            <person name="Goh K.M."/>
            <person name="Ee R."/>
            <person name="Chan K.-G."/>
            <person name="Chong C.S."/>
        </authorList>
    </citation>
    <scope>NUCLEOTIDE SEQUENCE [LARGE SCALE GENOMIC DNA]</scope>
    <source>
        <strain evidence="8 9">UST030701-084</strain>
    </source>
</reference>
<dbReference type="STRING" id="333140.AWW68_04395"/>
<dbReference type="Pfam" id="PF02838">
    <property type="entry name" value="Glyco_hydro_20b"/>
    <property type="match status" value="1"/>
</dbReference>
<evidence type="ECO:0000259" key="7">
    <source>
        <dbReference type="PROSITE" id="PS51820"/>
    </source>
</evidence>
<protein>
    <recommendedName>
        <fullName evidence="3">beta-N-acetylhexosaminidase</fullName>
        <ecNumber evidence="3">3.2.1.52</ecNumber>
    </recommendedName>
</protein>
<evidence type="ECO:0000256" key="2">
    <source>
        <dbReference type="ARBA" id="ARBA00006285"/>
    </source>
</evidence>
<dbReference type="Gene3D" id="3.90.182.10">
    <property type="entry name" value="Toxin - Anthrax Protective Antigen,domain 1"/>
    <property type="match status" value="1"/>
</dbReference>
<dbReference type="SUPFAM" id="SSF56988">
    <property type="entry name" value="Anthrax protective antigen"/>
    <property type="match status" value="1"/>
</dbReference>
<dbReference type="Gene3D" id="3.20.20.80">
    <property type="entry name" value="Glycosidases"/>
    <property type="match status" value="1"/>
</dbReference>